<evidence type="ECO:0000256" key="4">
    <source>
        <dbReference type="ARBA" id="ARBA00023242"/>
    </source>
</evidence>
<dbReference type="InterPro" id="IPR011598">
    <property type="entry name" value="bHLH_dom"/>
</dbReference>
<dbReference type="SMART" id="SM00353">
    <property type="entry name" value="HLH"/>
    <property type="match status" value="1"/>
</dbReference>
<feature type="compositionally biased region" description="Low complexity" evidence="6">
    <location>
        <begin position="944"/>
        <end position="960"/>
    </location>
</feature>
<keyword evidence="7" id="KW-0472">Membrane</keyword>
<dbReference type="RefSeq" id="XP_014656563.1">
    <property type="nucleotide sequence ID" value="XM_014801077.1"/>
</dbReference>
<feature type="compositionally biased region" description="Polar residues" evidence="6">
    <location>
        <begin position="584"/>
        <end position="593"/>
    </location>
</feature>
<dbReference type="InterPro" id="IPR036638">
    <property type="entry name" value="HLH_DNA-bd_sf"/>
</dbReference>
<feature type="region of interest" description="Disordered" evidence="6">
    <location>
        <begin position="323"/>
        <end position="342"/>
    </location>
</feature>
<evidence type="ECO:0000256" key="3">
    <source>
        <dbReference type="ARBA" id="ARBA00023163"/>
    </source>
</evidence>
<proteinExistence type="predicted"/>
<feature type="compositionally biased region" description="Basic and acidic residues" evidence="6">
    <location>
        <begin position="609"/>
        <end position="620"/>
    </location>
</feature>
<dbReference type="SUPFAM" id="SSF47459">
    <property type="entry name" value="HLH, helix-loop-helix DNA-binding domain"/>
    <property type="match status" value="1"/>
</dbReference>
<dbReference type="Gene3D" id="4.10.280.10">
    <property type="entry name" value="Helix-loop-helix DNA-binding domain"/>
    <property type="match status" value="1"/>
</dbReference>
<feature type="region of interest" description="Disordered" evidence="6">
    <location>
        <begin position="930"/>
        <end position="973"/>
    </location>
</feature>
<dbReference type="Proteomes" id="UP000053758">
    <property type="component" value="Unassembled WGS sequence"/>
</dbReference>
<feature type="transmembrane region" description="Helical" evidence="7">
    <location>
        <begin position="721"/>
        <end position="740"/>
    </location>
</feature>
<feature type="compositionally biased region" description="Polar residues" evidence="6">
    <location>
        <begin position="961"/>
        <end position="970"/>
    </location>
</feature>
<feature type="region of interest" description="Disordered" evidence="6">
    <location>
        <begin position="754"/>
        <end position="773"/>
    </location>
</feature>
<dbReference type="HOGENOM" id="CLU_286189_0_0_1"/>
<accession>A0A081CFB3</accession>
<keyword evidence="7" id="KW-1133">Transmembrane helix</keyword>
<dbReference type="PANTHER" id="PTHR46117:SF3">
    <property type="entry name" value="FI24210P1"/>
    <property type="match status" value="1"/>
</dbReference>
<feature type="compositionally biased region" description="Low complexity" evidence="6">
    <location>
        <begin position="801"/>
        <end position="816"/>
    </location>
</feature>
<feature type="domain" description="BHLH" evidence="8">
    <location>
        <begin position="43"/>
        <end position="137"/>
    </location>
</feature>
<feature type="coiled-coil region" evidence="5">
    <location>
        <begin position="97"/>
        <end position="154"/>
    </location>
</feature>
<feature type="region of interest" description="Disordered" evidence="6">
    <location>
        <begin position="1"/>
        <end position="50"/>
    </location>
</feature>
<keyword evidence="10" id="KW-1185">Reference proteome</keyword>
<name>A0A081CFB3_PSEA2</name>
<evidence type="ECO:0000256" key="2">
    <source>
        <dbReference type="ARBA" id="ARBA00023015"/>
    </source>
</evidence>
<dbReference type="Pfam" id="PF00010">
    <property type="entry name" value="HLH"/>
    <property type="match status" value="1"/>
</dbReference>
<evidence type="ECO:0000256" key="7">
    <source>
        <dbReference type="SAM" id="Phobius"/>
    </source>
</evidence>
<evidence type="ECO:0000259" key="8">
    <source>
        <dbReference type="PROSITE" id="PS50888"/>
    </source>
</evidence>
<keyword evidence="4" id="KW-0539">Nucleus</keyword>
<evidence type="ECO:0000256" key="5">
    <source>
        <dbReference type="SAM" id="Coils"/>
    </source>
</evidence>
<evidence type="ECO:0000313" key="10">
    <source>
        <dbReference type="Proteomes" id="UP000053758"/>
    </source>
</evidence>
<reference evidence="9" key="1">
    <citation type="submission" date="2014-07" db="EMBL/GenBank/DDBJ databases">
        <title>Draft genome sequence of the yeast Pseudozyma antarctica JCM 10317 known as a producer of lipase B which used in a wide range of industrial applications.</title>
        <authorList>
            <person name="Morita T."/>
            <person name="Saika A."/>
            <person name="Koike H."/>
        </authorList>
    </citation>
    <scope>NUCLEOTIDE SEQUENCE</scope>
    <source>
        <strain evidence="9">JCM 10317</strain>
    </source>
</reference>
<dbReference type="GO" id="GO:0000978">
    <property type="term" value="F:RNA polymerase II cis-regulatory region sequence-specific DNA binding"/>
    <property type="evidence" value="ECO:0007669"/>
    <property type="project" value="TreeGrafter"/>
</dbReference>
<sequence>MTPKRQSSKASSSEPMAQMSAGPAEEQPALNKDGSRRKSRVLRRKTDHSVIERRRREKINEKLVALQNLVPACRKECRDLIERKFAEAATSAPSAKRKREEEKLAKAQIEMQEKIKTSMVLEKLCIISHTLDFVNQLQEENEALRALCECQAQTKRRFSMTSDVEMDEHYRDAHNLEAPTATISNGKYQDGRAADDQKRECLSSPEPDLLPETASRNVRRRLHWGSDRVRESCSLTEGVCRHHVDQDVSHADDVSSQRCASTSSQCGSTSPPAASCKALTLSPPGREGRCGSVSGCRPSVCGDSSCRSSLWTKDSCCREEEALSSSASDEPASPPPAVASWREPGSTYRQALPNRHLLPSILHLGLPNCDPYHPVVGNKHAYSMHSKYPSNPKLDGAAIEAHIYLPTATGFPLSRSRSHLHSFLRRSHCIQPAQAIVIAIRNHAPITPCYASLTLVVSRRTSRHTICDHLPSRAVSFLRHPALLVPYHHLGPSFMTRADMPSARPSPPLRHRPSRRRGAISTLCTLATCASVVLASSLITPSLAASDALAAQSIAPRDALDSSRSDGASVRVRASGSLDDKSGARSSAATSDPLNRREHITFQYSDQPNRLHNDHTRLDTDPQVLPDGPYHAASSSDEDTSSPPYPDPHSFRLSAKGSAYEARPSSPRSNLYNGDLVGKQTGSGYVFVRRTDPGTALATLFSRRDAPVSRPPLVPNSNSRLLIGLVIVCILAVGVLTLAAQEMYRRLQTIGQPRSPLRRRSGEGRPARTLYRSDSSYTSIPTHLAAPSLEEEEERIVTPPALSRRSSAAASSLASSPHNELNDDSDEDDLERKAPPDLHYLQLPFGIGIGYSYASIADGGDARTRLSTLAAKRARRQEHARSGSALALSTGALPVPGTGLRSRTRSFKDLCRDALSGATTRGISVISEEVADSDMSSVSTPRWGSGPVSLDLSSSESRSGTVTPTGPNGTSSGVGAAVSGIALEDFAPHKTAPAAKGRYFGTDASSSTSSSLGHTLIDLGTGPPELAISDPEGITRPASTPGVMPSQVARHPQVEQLRREGRAETGKRVGKGTPTNAKLL</sequence>
<comment type="subcellular location">
    <subcellularLocation>
        <location evidence="1">Nucleus</location>
    </subcellularLocation>
</comment>
<feature type="region of interest" description="Disordered" evidence="6">
    <location>
        <begin position="1030"/>
        <end position="1080"/>
    </location>
</feature>
<dbReference type="InterPro" id="IPR051732">
    <property type="entry name" value="USF"/>
</dbReference>
<feature type="region of interest" description="Disordered" evidence="6">
    <location>
        <begin position="556"/>
        <end position="675"/>
    </location>
</feature>
<dbReference type="GO" id="GO:0005634">
    <property type="term" value="C:nucleus"/>
    <property type="evidence" value="ECO:0007669"/>
    <property type="project" value="UniProtKB-SubCell"/>
</dbReference>
<keyword evidence="2" id="KW-0805">Transcription regulation</keyword>
<dbReference type="GO" id="GO:0000981">
    <property type="term" value="F:DNA-binding transcription factor activity, RNA polymerase II-specific"/>
    <property type="evidence" value="ECO:0007669"/>
    <property type="project" value="TreeGrafter"/>
</dbReference>
<keyword evidence="7" id="KW-0812">Transmembrane</keyword>
<dbReference type="EMBL" id="DF830075">
    <property type="protein sequence ID" value="GAK65359.1"/>
    <property type="molecule type" value="Genomic_DNA"/>
</dbReference>
<dbReference type="GO" id="GO:0046983">
    <property type="term" value="F:protein dimerization activity"/>
    <property type="evidence" value="ECO:0007669"/>
    <property type="project" value="InterPro"/>
</dbReference>
<dbReference type="AlphaFoldDB" id="A0A081CFB3"/>
<evidence type="ECO:0000313" key="9">
    <source>
        <dbReference type="EMBL" id="GAK65359.1"/>
    </source>
</evidence>
<feature type="compositionally biased region" description="Basic and acidic residues" evidence="6">
    <location>
        <begin position="1052"/>
        <end position="1067"/>
    </location>
</feature>
<protein>
    <recommendedName>
        <fullName evidence="8">BHLH domain-containing protein</fullName>
    </recommendedName>
</protein>
<keyword evidence="5" id="KW-0175">Coiled coil</keyword>
<dbReference type="PANTHER" id="PTHR46117">
    <property type="entry name" value="FI24210P1"/>
    <property type="match status" value="1"/>
</dbReference>
<feature type="compositionally biased region" description="Basic residues" evidence="6">
    <location>
        <begin position="35"/>
        <end position="46"/>
    </location>
</feature>
<feature type="compositionally biased region" description="Basic and acidic residues" evidence="6">
    <location>
        <begin position="189"/>
        <end position="201"/>
    </location>
</feature>
<keyword evidence="3" id="KW-0804">Transcription</keyword>
<organism evidence="9">
    <name type="scientific">Pseudozyma antarctica</name>
    <name type="common">Yeast</name>
    <name type="synonym">Candida antarctica</name>
    <dbReference type="NCBI Taxonomy" id="84753"/>
    <lineage>
        <taxon>Eukaryota</taxon>
        <taxon>Fungi</taxon>
        <taxon>Dikarya</taxon>
        <taxon>Basidiomycota</taxon>
        <taxon>Ustilaginomycotina</taxon>
        <taxon>Ustilaginomycetes</taxon>
        <taxon>Ustilaginales</taxon>
        <taxon>Ustilaginaceae</taxon>
        <taxon>Moesziomyces</taxon>
    </lineage>
</organism>
<evidence type="ECO:0000256" key="1">
    <source>
        <dbReference type="ARBA" id="ARBA00004123"/>
    </source>
</evidence>
<feature type="region of interest" description="Disordered" evidence="6">
    <location>
        <begin position="783"/>
        <end position="832"/>
    </location>
</feature>
<dbReference type="PROSITE" id="PS50888">
    <property type="entry name" value="BHLH"/>
    <property type="match status" value="1"/>
</dbReference>
<feature type="region of interest" description="Disordered" evidence="6">
    <location>
        <begin position="176"/>
        <end position="210"/>
    </location>
</feature>
<gene>
    <name evidence="9" type="ORF">PAN0_008c3576</name>
</gene>
<feature type="compositionally biased region" description="Polar residues" evidence="6">
    <location>
        <begin position="1"/>
        <end position="15"/>
    </location>
</feature>
<dbReference type="GeneID" id="26304301"/>
<evidence type="ECO:0000256" key="6">
    <source>
        <dbReference type="SAM" id="MobiDB-lite"/>
    </source>
</evidence>